<dbReference type="Proteomes" id="UP000701801">
    <property type="component" value="Unassembled WGS sequence"/>
</dbReference>
<organism evidence="1 2">
    <name type="scientific">Hymenoscyphus albidus</name>
    <dbReference type="NCBI Taxonomy" id="595503"/>
    <lineage>
        <taxon>Eukaryota</taxon>
        <taxon>Fungi</taxon>
        <taxon>Dikarya</taxon>
        <taxon>Ascomycota</taxon>
        <taxon>Pezizomycotina</taxon>
        <taxon>Leotiomycetes</taxon>
        <taxon>Helotiales</taxon>
        <taxon>Helotiaceae</taxon>
        <taxon>Hymenoscyphus</taxon>
    </lineage>
</organism>
<dbReference type="EMBL" id="CAJVRM010000462">
    <property type="protein sequence ID" value="CAG8981276.1"/>
    <property type="molecule type" value="Genomic_DNA"/>
</dbReference>
<proteinExistence type="predicted"/>
<sequence length="132" mass="15615">MCHRRDDRGRAIDTEVKECVVRDLEEVRCLATCRLGYDFRTGLRLQFVKHTTNRHATTAGYLKLETLFVVDDPEEFRAKNRGPFELERMEVGDNAREFTQRNGFEYEKLEEEGQEGKHEVRVVFANRKKFVE</sequence>
<gene>
    <name evidence="1" type="ORF">HYALB_00003874</name>
</gene>
<keyword evidence="2" id="KW-1185">Reference proteome</keyword>
<name>A0A9N9M1C4_9HELO</name>
<evidence type="ECO:0000313" key="1">
    <source>
        <dbReference type="EMBL" id="CAG8981276.1"/>
    </source>
</evidence>
<accession>A0A9N9M1C4</accession>
<reference evidence="1" key="1">
    <citation type="submission" date="2021-07" db="EMBL/GenBank/DDBJ databases">
        <authorList>
            <person name="Durling M."/>
        </authorList>
    </citation>
    <scope>NUCLEOTIDE SEQUENCE</scope>
</reference>
<dbReference type="AlphaFoldDB" id="A0A9N9M1C4"/>
<comment type="caution">
    <text evidence="1">The sequence shown here is derived from an EMBL/GenBank/DDBJ whole genome shotgun (WGS) entry which is preliminary data.</text>
</comment>
<evidence type="ECO:0000313" key="2">
    <source>
        <dbReference type="Proteomes" id="UP000701801"/>
    </source>
</evidence>
<protein>
    <submittedName>
        <fullName evidence="1">Uncharacterized protein</fullName>
    </submittedName>
</protein>